<name>A0A7X8XZK3_9BACT</name>
<evidence type="ECO:0000256" key="1">
    <source>
        <dbReference type="SAM" id="Phobius"/>
    </source>
</evidence>
<accession>A0A7X8XZK3</accession>
<proteinExistence type="predicted"/>
<dbReference type="AlphaFoldDB" id="A0A7X8XZK3"/>
<evidence type="ECO:0000313" key="3">
    <source>
        <dbReference type="Proteomes" id="UP000585050"/>
    </source>
</evidence>
<organism evidence="2 3">
    <name type="scientific">Flammeovirga agarivorans</name>
    <dbReference type="NCBI Taxonomy" id="2726742"/>
    <lineage>
        <taxon>Bacteria</taxon>
        <taxon>Pseudomonadati</taxon>
        <taxon>Bacteroidota</taxon>
        <taxon>Cytophagia</taxon>
        <taxon>Cytophagales</taxon>
        <taxon>Flammeovirgaceae</taxon>
        <taxon>Flammeovirga</taxon>
    </lineage>
</organism>
<keyword evidence="1" id="KW-1133">Transmembrane helix</keyword>
<reference evidence="2 3" key="1">
    <citation type="submission" date="2020-04" db="EMBL/GenBank/DDBJ databases">
        <title>Flammeovirga sp. SR4, a novel species isolated from seawater.</title>
        <authorList>
            <person name="Wang X."/>
        </authorList>
    </citation>
    <scope>NUCLEOTIDE SEQUENCE [LARGE SCALE GENOMIC DNA]</scope>
    <source>
        <strain evidence="2 3">SR4</strain>
    </source>
</reference>
<keyword evidence="1" id="KW-0472">Membrane</keyword>
<evidence type="ECO:0000313" key="2">
    <source>
        <dbReference type="EMBL" id="NLR95060.1"/>
    </source>
</evidence>
<sequence>PTSANLHPSVDTPSGRSLAITLQVIAIESRLILMRLLITLILILIGIKAFSQEELKPTFKNQGEQEKYWAQEFFKYNYRDSIFSTYKGEVRKISNYEYRFNNKSFFIESTSDSFQPLFSQGILYPQLIIGYHLEPKKSTEELELLSPFDRYIYTLKRGDSLTVFKLEEIKFLSKSAKVKRFWFWLFDKDIPNPTVYLFELTNTKANNRTSMEDFILNSKLTFFKKGWMVL</sequence>
<dbReference type="Proteomes" id="UP000585050">
    <property type="component" value="Unassembled WGS sequence"/>
</dbReference>
<gene>
    <name evidence="2" type="ORF">HGP29_27925</name>
</gene>
<protein>
    <submittedName>
        <fullName evidence="2">Uncharacterized protein</fullName>
    </submittedName>
</protein>
<feature type="non-terminal residue" evidence="2">
    <location>
        <position position="1"/>
    </location>
</feature>
<dbReference type="RefSeq" id="WP_168885765.1">
    <property type="nucleotide sequence ID" value="NZ_JABAIL010000029.1"/>
</dbReference>
<comment type="caution">
    <text evidence="2">The sequence shown here is derived from an EMBL/GenBank/DDBJ whole genome shotgun (WGS) entry which is preliminary data.</text>
</comment>
<keyword evidence="1" id="KW-0812">Transmembrane</keyword>
<dbReference type="EMBL" id="JABAIL010000029">
    <property type="protein sequence ID" value="NLR95060.1"/>
    <property type="molecule type" value="Genomic_DNA"/>
</dbReference>
<keyword evidence="3" id="KW-1185">Reference proteome</keyword>
<feature type="transmembrane region" description="Helical" evidence="1">
    <location>
        <begin position="32"/>
        <end position="50"/>
    </location>
</feature>